<dbReference type="AlphaFoldDB" id="A0A0U1Q0G5"/>
<dbReference type="EMBL" id="LBNQ01000021">
    <property type="protein sequence ID" value="KKW68226.1"/>
    <property type="molecule type" value="Genomic_DNA"/>
</dbReference>
<keyword evidence="2" id="KW-1185">Reference proteome</keyword>
<dbReference type="Proteomes" id="UP000050580">
    <property type="component" value="Unassembled WGS sequence"/>
</dbReference>
<dbReference type="STRING" id="1610491.AAV94_06060"/>
<protein>
    <submittedName>
        <fullName evidence="1">Uncharacterized protein</fullName>
    </submittedName>
</protein>
<evidence type="ECO:0000313" key="2">
    <source>
        <dbReference type="Proteomes" id="UP000050580"/>
    </source>
</evidence>
<evidence type="ECO:0000313" key="1">
    <source>
        <dbReference type="EMBL" id="KKW68226.1"/>
    </source>
</evidence>
<organism evidence="1 2">
    <name type="scientific">Lampropedia cohaerens</name>
    <dbReference type="NCBI Taxonomy" id="1610491"/>
    <lineage>
        <taxon>Bacteria</taxon>
        <taxon>Pseudomonadati</taxon>
        <taxon>Pseudomonadota</taxon>
        <taxon>Betaproteobacteria</taxon>
        <taxon>Burkholderiales</taxon>
        <taxon>Comamonadaceae</taxon>
        <taxon>Lampropedia</taxon>
    </lineage>
</organism>
<comment type="caution">
    <text evidence="1">The sequence shown here is derived from an EMBL/GenBank/DDBJ whole genome shotgun (WGS) entry which is preliminary data.</text>
</comment>
<gene>
    <name evidence="1" type="ORF">AAV94_06060</name>
</gene>
<name>A0A0U1Q0G5_9BURK</name>
<reference evidence="1 2" key="1">
    <citation type="submission" date="2015-05" db="EMBL/GenBank/DDBJ databases">
        <title>Draft genome sequence of Lampropedia sp. CT6, isolated from the microbial mat of a hot water spring, located at Manikaran, India.</title>
        <authorList>
            <person name="Tripathi C."/>
            <person name="Rani P."/>
            <person name="Mahato N.K."/>
            <person name="Lal R."/>
        </authorList>
    </citation>
    <scope>NUCLEOTIDE SEQUENCE [LARGE SCALE GENOMIC DNA]</scope>
    <source>
        <strain evidence="1 2">CT6</strain>
    </source>
</reference>
<proteinExistence type="predicted"/>
<sequence>MRWFAAHRQALQRINDVVICDDAYVMTRSRLCFRANGRLAACVYCSSQTKVDFFHRPYLMHPRELPSCAEAAPRQQSEDRCWINEVIEVT</sequence>
<accession>A0A0U1Q0G5</accession>